<dbReference type="CDD" id="cd00067">
    <property type="entry name" value="GAL4"/>
    <property type="match status" value="1"/>
</dbReference>
<dbReference type="OrthoDB" id="5319341at2759"/>
<dbReference type="GeneID" id="19163567"/>
<dbReference type="GO" id="GO:0005634">
    <property type="term" value="C:nucleus"/>
    <property type="evidence" value="ECO:0007669"/>
    <property type="project" value="UniProtKB-SubCell"/>
</dbReference>
<accession>W9YE37</accession>
<dbReference type="InterPro" id="IPR036864">
    <property type="entry name" value="Zn2-C6_fun-type_DNA-bd_sf"/>
</dbReference>
<dbReference type="SMART" id="SM00066">
    <property type="entry name" value="GAL4"/>
    <property type="match status" value="1"/>
</dbReference>
<feature type="region of interest" description="Disordered" evidence="6">
    <location>
        <begin position="1"/>
        <end position="31"/>
    </location>
</feature>
<dbReference type="GO" id="GO:0000976">
    <property type="term" value="F:transcription cis-regulatory region binding"/>
    <property type="evidence" value="ECO:0007669"/>
    <property type="project" value="TreeGrafter"/>
</dbReference>
<dbReference type="RefSeq" id="XP_007727768.1">
    <property type="nucleotide sequence ID" value="XM_007729578.1"/>
</dbReference>
<dbReference type="SUPFAM" id="SSF57701">
    <property type="entry name" value="Zn2/Cys6 DNA-binding domain"/>
    <property type="match status" value="1"/>
</dbReference>
<dbReference type="HOGENOM" id="CLU_008719_4_1_1"/>
<dbReference type="InterPro" id="IPR021858">
    <property type="entry name" value="Fun_TF"/>
</dbReference>
<keyword evidence="2" id="KW-0805">Transcription regulation</keyword>
<evidence type="ECO:0000256" key="2">
    <source>
        <dbReference type="ARBA" id="ARBA00023015"/>
    </source>
</evidence>
<evidence type="ECO:0000256" key="3">
    <source>
        <dbReference type="ARBA" id="ARBA00023125"/>
    </source>
</evidence>
<dbReference type="Pfam" id="PF11951">
    <property type="entry name" value="Fungal_trans_2"/>
    <property type="match status" value="1"/>
</dbReference>
<evidence type="ECO:0000256" key="6">
    <source>
        <dbReference type="SAM" id="MobiDB-lite"/>
    </source>
</evidence>
<dbReference type="Proteomes" id="UP000019484">
    <property type="component" value="Unassembled WGS sequence"/>
</dbReference>
<sequence>MTTMPTPHGGDASRKPARTRDRKPRGRGLRTRTGCMTCRKRHLKCNEEKPVCGPCARSNHDCVYADPSSIQAATPYNPTSHPAPSLAEQPQSEHHLSQPASPDFYDTATPLACYSSNAGADNHSQMTTVLAGWDENSSSQQDSPRSKAPPVSVTGELSPGAPYLQSLMQTSISSQSIYAVSSPEDIPTACHISKSGPLADAAIAKWFGLLAGDAEFEGEPAPVSFNGRPHVQPDTRTSSLSELANAQSHLRAEFPSSISGPALGAARTASHRIPYSHPVPPDSHLWQSTAALTLRPHETKIFNHFVNRISRWIDLFDPIRHFSTYVPHLAMHNVGLLNAILALSVRHLSLSPTSENGAVHDRNESLPYYHETLHYVQKAMQYDSYNTSAELLATCLIISAYEMLDGSRKDWERHLQGVFWIQRAQRIDGDSFGLHRAVWWAWLCQDVWAAFKEKRKPFNSWTPSRDYGELNSYEIAARSVYVLAQVVAYCSQEEMARGEVDIRPRIDRAETLGHMLDDWQRHLPIEFNPLPLESGGSAVFKPIWVHPPAFGVAIQVHCAARILLLMHRPFLRGLADLVHQQREIGTYIETICGLAVSTASDYASSSMTSQCLFIAGLCVRDLRQRTALVELLDLCHRSSGWPIQSLSKELYMVWNGFQKHPFP</sequence>
<dbReference type="PROSITE" id="PS50048">
    <property type="entry name" value="ZN2_CY6_FUNGAL_2"/>
    <property type="match status" value="1"/>
</dbReference>
<organism evidence="8 9">
    <name type="scientific">Capronia coronata CBS 617.96</name>
    <dbReference type="NCBI Taxonomy" id="1182541"/>
    <lineage>
        <taxon>Eukaryota</taxon>
        <taxon>Fungi</taxon>
        <taxon>Dikarya</taxon>
        <taxon>Ascomycota</taxon>
        <taxon>Pezizomycotina</taxon>
        <taxon>Eurotiomycetes</taxon>
        <taxon>Chaetothyriomycetidae</taxon>
        <taxon>Chaetothyriales</taxon>
        <taxon>Herpotrichiellaceae</taxon>
        <taxon>Capronia</taxon>
    </lineage>
</organism>
<dbReference type="eggNOG" id="ENOG502SJ3K">
    <property type="taxonomic scope" value="Eukaryota"/>
</dbReference>
<evidence type="ECO:0000256" key="4">
    <source>
        <dbReference type="ARBA" id="ARBA00023163"/>
    </source>
</evidence>
<dbReference type="InterPro" id="IPR001138">
    <property type="entry name" value="Zn2Cys6_DnaBD"/>
</dbReference>
<feature type="region of interest" description="Disordered" evidence="6">
    <location>
        <begin position="73"/>
        <end position="102"/>
    </location>
</feature>
<feature type="compositionally biased region" description="Basic residues" evidence="6">
    <location>
        <begin position="15"/>
        <end position="30"/>
    </location>
</feature>
<dbReference type="PROSITE" id="PS00463">
    <property type="entry name" value="ZN2_CY6_FUNGAL_1"/>
    <property type="match status" value="1"/>
</dbReference>
<dbReference type="Gene3D" id="4.10.240.10">
    <property type="entry name" value="Zn(2)-C6 fungal-type DNA-binding domain"/>
    <property type="match status" value="1"/>
</dbReference>
<evidence type="ECO:0000256" key="1">
    <source>
        <dbReference type="ARBA" id="ARBA00004123"/>
    </source>
</evidence>
<dbReference type="GO" id="GO:0045944">
    <property type="term" value="P:positive regulation of transcription by RNA polymerase II"/>
    <property type="evidence" value="ECO:0007669"/>
    <property type="project" value="TreeGrafter"/>
</dbReference>
<dbReference type="GO" id="GO:0008270">
    <property type="term" value="F:zinc ion binding"/>
    <property type="evidence" value="ECO:0007669"/>
    <property type="project" value="InterPro"/>
</dbReference>
<dbReference type="PANTHER" id="PTHR37534:SF3">
    <property type="entry name" value="ZN(II)2CYS6 TRANSCRIPTION FACTOR (EUROFUNG)"/>
    <property type="match status" value="1"/>
</dbReference>
<reference evidence="8 9" key="1">
    <citation type="submission" date="2013-03" db="EMBL/GenBank/DDBJ databases">
        <title>The Genome Sequence of Capronia coronata CBS 617.96.</title>
        <authorList>
            <consortium name="The Broad Institute Genomics Platform"/>
            <person name="Cuomo C."/>
            <person name="de Hoog S."/>
            <person name="Gorbushina A."/>
            <person name="Walker B."/>
            <person name="Young S.K."/>
            <person name="Zeng Q."/>
            <person name="Gargeya S."/>
            <person name="Fitzgerald M."/>
            <person name="Haas B."/>
            <person name="Abouelleil A."/>
            <person name="Allen A.W."/>
            <person name="Alvarado L."/>
            <person name="Arachchi H.M."/>
            <person name="Berlin A.M."/>
            <person name="Chapman S.B."/>
            <person name="Gainer-Dewar J."/>
            <person name="Goldberg J."/>
            <person name="Griggs A."/>
            <person name="Gujja S."/>
            <person name="Hansen M."/>
            <person name="Howarth C."/>
            <person name="Imamovic A."/>
            <person name="Ireland A."/>
            <person name="Larimer J."/>
            <person name="McCowan C."/>
            <person name="Murphy C."/>
            <person name="Pearson M."/>
            <person name="Poon T.W."/>
            <person name="Priest M."/>
            <person name="Roberts A."/>
            <person name="Saif S."/>
            <person name="Shea T."/>
            <person name="Sisk P."/>
            <person name="Sykes S."/>
            <person name="Wortman J."/>
            <person name="Nusbaum C."/>
            <person name="Birren B."/>
        </authorList>
    </citation>
    <scope>NUCLEOTIDE SEQUENCE [LARGE SCALE GENOMIC DNA]</scope>
    <source>
        <strain evidence="8 9">CBS 617.96</strain>
    </source>
</reference>
<gene>
    <name evidence="8" type="ORF">A1O1_08720</name>
</gene>
<evidence type="ECO:0000313" key="9">
    <source>
        <dbReference type="Proteomes" id="UP000019484"/>
    </source>
</evidence>
<proteinExistence type="predicted"/>
<feature type="region of interest" description="Disordered" evidence="6">
    <location>
        <begin position="134"/>
        <end position="157"/>
    </location>
</feature>
<feature type="compositionally biased region" description="Polar residues" evidence="6">
    <location>
        <begin position="73"/>
        <end position="82"/>
    </location>
</feature>
<dbReference type="Pfam" id="PF00172">
    <property type="entry name" value="Zn_clus"/>
    <property type="match status" value="1"/>
</dbReference>
<evidence type="ECO:0000256" key="5">
    <source>
        <dbReference type="ARBA" id="ARBA00023242"/>
    </source>
</evidence>
<name>W9YE37_9EURO</name>
<keyword evidence="4" id="KW-0804">Transcription</keyword>
<dbReference type="GO" id="GO:0000981">
    <property type="term" value="F:DNA-binding transcription factor activity, RNA polymerase II-specific"/>
    <property type="evidence" value="ECO:0007669"/>
    <property type="project" value="InterPro"/>
</dbReference>
<dbReference type="CDD" id="cd12148">
    <property type="entry name" value="fungal_TF_MHR"/>
    <property type="match status" value="1"/>
</dbReference>
<dbReference type="STRING" id="1182541.W9YE37"/>
<protein>
    <recommendedName>
        <fullName evidence="7">Zn(2)-C6 fungal-type domain-containing protein</fullName>
    </recommendedName>
</protein>
<comment type="caution">
    <text evidence="8">The sequence shown here is derived from an EMBL/GenBank/DDBJ whole genome shotgun (WGS) entry which is preliminary data.</text>
</comment>
<feature type="domain" description="Zn(2)-C6 fungal-type" evidence="7">
    <location>
        <begin position="34"/>
        <end position="64"/>
    </location>
</feature>
<dbReference type="AlphaFoldDB" id="W9YE37"/>
<keyword evidence="9" id="KW-1185">Reference proteome</keyword>
<evidence type="ECO:0000259" key="7">
    <source>
        <dbReference type="PROSITE" id="PS50048"/>
    </source>
</evidence>
<dbReference type="PANTHER" id="PTHR37534">
    <property type="entry name" value="TRANSCRIPTIONAL ACTIVATOR PROTEIN UGA3"/>
    <property type="match status" value="1"/>
</dbReference>
<keyword evidence="3" id="KW-0238">DNA-binding</keyword>
<comment type="subcellular location">
    <subcellularLocation>
        <location evidence="1">Nucleus</location>
    </subcellularLocation>
</comment>
<keyword evidence="5" id="KW-0539">Nucleus</keyword>
<dbReference type="EMBL" id="AMWN01000008">
    <property type="protein sequence ID" value="EXJ80574.1"/>
    <property type="molecule type" value="Genomic_DNA"/>
</dbReference>
<evidence type="ECO:0000313" key="8">
    <source>
        <dbReference type="EMBL" id="EXJ80574.1"/>
    </source>
</evidence>